<protein>
    <submittedName>
        <fullName evidence="3">AAA_lid_11 domain-containing protein</fullName>
    </submittedName>
</protein>
<proteinExistence type="predicted"/>
<sequence>ERLRYTPLGWANTYELSDADLRVACDTLDAVVDINAAKRSNVDPENLPWSTFQTLLSQCIYGGKIDNKFDQKLLDCFINKFFYRRDSVIVIFHALM</sequence>
<dbReference type="InterPro" id="IPR026983">
    <property type="entry name" value="DHC"/>
</dbReference>
<reference evidence="3" key="1">
    <citation type="submission" date="2017-02" db="UniProtKB">
        <authorList>
            <consortium name="WormBaseParasite"/>
        </authorList>
    </citation>
    <scope>IDENTIFICATION</scope>
</reference>
<dbReference type="GO" id="GO:0051959">
    <property type="term" value="F:dynein light intermediate chain binding"/>
    <property type="evidence" value="ECO:0007669"/>
    <property type="project" value="InterPro"/>
</dbReference>
<dbReference type="AlphaFoldDB" id="A0A0N5BE24"/>
<accession>A0A0N5BE24</accession>
<evidence type="ECO:0000313" key="2">
    <source>
        <dbReference type="Proteomes" id="UP000046392"/>
    </source>
</evidence>
<dbReference type="WBParaSite" id="SPAL_0000425100.1">
    <property type="protein sequence ID" value="SPAL_0000425100.1"/>
    <property type="gene ID" value="SPAL_0000425100"/>
</dbReference>
<evidence type="ECO:0000259" key="1">
    <source>
        <dbReference type="Pfam" id="PF18198"/>
    </source>
</evidence>
<dbReference type="PANTHER" id="PTHR45703:SF36">
    <property type="entry name" value="DYNEIN HEAVY CHAIN, CYTOPLASMIC"/>
    <property type="match status" value="1"/>
</dbReference>
<dbReference type="GO" id="GO:0007018">
    <property type="term" value="P:microtubule-based movement"/>
    <property type="evidence" value="ECO:0007669"/>
    <property type="project" value="InterPro"/>
</dbReference>
<name>A0A0N5BE24_STREA</name>
<dbReference type="GO" id="GO:0045505">
    <property type="term" value="F:dynein intermediate chain binding"/>
    <property type="evidence" value="ECO:0007669"/>
    <property type="project" value="InterPro"/>
</dbReference>
<dbReference type="Gene3D" id="1.10.8.720">
    <property type="entry name" value="Region D6 of dynein motor"/>
    <property type="match status" value="1"/>
</dbReference>
<dbReference type="GO" id="GO:0030286">
    <property type="term" value="C:dynein complex"/>
    <property type="evidence" value="ECO:0007669"/>
    <property type="project" value="InterPro"/>
</dbReference>
<dbReference type="Proteomes" id="UP000046392">
    <property type="component" value="Unplaced"/>
</dbReference>
<feature type="domain" description="Dynein heavy chain AAA lid" evidence="1">
    <location>
        <begin position="1"/>
        <end position="83"/>
    </location>
</feature>
<evidence type="ECO:0000313" key="3">
    <source>
        <dbReference type="WBParaSite" id="SPAL_0000425100.1"/>
    </source>
</evidence>
<dbReference type="Pfam" id="PF18198">
    <property type="entry name" value="AAA_lid_11"/>
    <property type="match status" value="1"/>
</dbReference>
<keyword evidence="2" id="KW-1185">Reference proteome</keyword>
<dbReference type="InterPro" id="IPR042219">
    <property type="entry name" value="AAA_lid_11_sf"/>
</dbReference>
<dbReference type="InterPro" id="IPR041658">
    <property type="entry name" value="AAA_lid_11"/>
</dbReference>
<dbReference type="PANTHER" id="PTHR45703">
    <property type="entry name" value="DYNEIN HEAVY CHAIN"/>
    <property type="match status" value="1"/>
</dbReference>
<organism evidence="2 3">
    <name type="scientific">Strongyloides papillosus</name>
    <name type="common">Intestinal threadworm</name>
    <dbReference type="NCBI Taxonomy" id="174720"/>
    <lineage>
        <taxon>Eukaryota</taxon>
        <taxon>Metazoa</taxon>
        <taxon>Ecdysozoa</taxon>
        <taxon>Nematoda</taxon>
        <taxon>Chromadorea</taxon>
        <taxon>Rhabditida</taxon>
        <taxon>Tylenchina</taxon>
        <taxon>Panagrolaimomorpha</taxon>
        <taxon>Strongyloidoidea</taxon>
        <taxon>Strongyloididae</taxon>
        <taxon>Strongyloides</taxon>
    </lineage>
</organism>
<dbReference type="STRING" id="174720.A0A0N5BE24"/>